<protein>
    <submittedName>
        <fullName evidence="1">Uncharacterized protein</fullName>
    </submittedName>
</protein>
<name>A0A8S5VG31_9CAUD</name>
<dbReference type="EMBL" id="BK016263">
    <property type="protein sequence ID" value="DAG05722.1"/>
    <property type="molecule type" value="Genomic_DNA"/>
</dbReference>
<organism evidence="1">
    <name type="scientific">Podoviridae sp. ct6BA50</name>
    <dbReference type="NCBI Taxonomy" id="2825221"/>
    <lineage>
        <taxon>Viruses</taxon>
        <taxon>Duplodnaviria</taxon>
        <taxon>Heunggongvirae</taxon>
        <taxon>Uroviricota</taxon>
        <taxon>Caudoviricetes</taxon>
    </lineage>
</organism>
<sequence length="54" mass="5854">MADKRKATARAFLKVLGEMSPETANMAKSYAEGLAAAEALRRCQEAKAKEADPR</sequence>
<evidence type="ECO:0000313" key="1">
    <source>
        <dbReference type="EMBL" id="DAG05722.1"/>
    </source>
</evidence>
<accession>A0A8S5VG31</accession>
<proteinExistence type="predicted"/>
<reference evidence="1" key="1">
    <citation type="journal article" date="2021" name="Proc. Natl. Acad. Sci. U.S.A.">
        <title>A Catalog of Tens of Thousands of Viruses from Human Metagenomes Reveals Hidden Associations with Chronic Diseases.</title>
        <authorList>
            <person name="Tisza M.J."/>
            <person name="Buck C.B."/>
        </authorList>
    </citation>
    <scope>NUCLEOTIDE SEQUENCE</scope>
    <source>
        <strain evidence="1">Ct6BA50</strain>
    </source>
</reference>